<evidence type="ECO:0000313" key="1">
    <source>
        <dbReference type="EMBL" id="EAQ82356.1"/>
    </source>
</evidence>
<dbReference type="RefSeq" id="WP_002650198.1">
    <property type="nucleotide sequence ID" value="NZ_AANZ01000002.1"/>
</dbReference>
<protein>
    <submittedName>
        <fullName evidence="1">Uncharacterized protein</fullName>
    </submittedName>
</protein>
<reference evidence="1 2" key="1">
    <citation type="submission" date="2006-02" db="EMBL/GenBank/DDBJ databases">
        <authorList>
            <person name="Amann R."/>
            <person name="Ferriera S."/>
            <person name="Johnson J."/>
            <person name="Kravitz S."/>
            <person name="Halpern A."/>
            <person name="Remington K."/>
            <person name="Beeson K."/>
            <person name="Tran B."/>
            <person name="Rogers Y.-H."/>
            <person name="Friedman R."/>
            <person name="Venter J.C."/>
        </authorList>
    </citation>
    <scope>NUCLEOTIDE SEQUENCE [LARGE SCALE GENOMIC DNA]</scope>
    <source>
        <strain evidence="1 2">DSM 3645</strain>
    </source>
</reference>
<name>A3ZN27_9BACT</name>
<dbReference type="Proteomes" id="UP000004358">
    <property type="component" value="Unassembled WGS sequence"/>
</dbReference>
<proteinExistence type="predicted"/>
<dbReference type="Pfam" id="PF22011">
    <property type="entry name" value="DUF6931"/>
    <property type="match status" value="1"/>
</dbReference>
<sequence>MSNQEAAAPAAFCDLSEPAQALLKQEPQGPRFFKSLMDGELYDDALQFAAACLAGPDRIWWGVLCVWESLRPVAHPDDEELLERIVTYLQKPQDELRWQIRRQSHTRGISPTLKMLAEALFHSGDSITPPDGPQLKPNPCVPVALVSTAAKSAATICRMQRGIDMRPEFLRLAMEVSQGKQSLHVEPAEALTK</sequence>
<evidence type="ECO:0000313" key="2">
    <source>
        <dbReference type="Proteomes" id="UP000004358"/>
    </source>
</evidence>
<comment type="caution">
    <text evidence="1">The sequence shown here is derived from an EMBL/GenBank/DDBJ whole genome shotgun (WGS) entry which is preliminary data.</text>
</comment>
<dbReference type="STRING" id="314230.DSM3645_01540"/>
<accession>A3ZN27</accession>
<dbReference type="HOGENOM" id="CLU_1406352_0_0_0"/>
<dbReference type="EMBL" id="AANZ01000002">
    <property type="protein sequence ID" value="EAQ82356.1"/>
    <property type="molecule type" value="Genomic_DNA"/>
</dbReference>
<dbReference type="InterPro" id="IPR053855">
    <property type="entry name" value="DUF6931"/>
</dbReference>
<dbReference type="OrthoDB" id="283999at2"/>
<organism evidence="1 2">
    <name type="scientific">Blastopirellula marina DSM 3645</name>
    <dbReference type="NCBI Taxonomy" id="314230"/>
    <lineage>
        <taxon>Bacteria</taxon>
        <taxon>Pseudomonadati</taxon>
        <taxon>Planctomycetota</taxon>
        <taxon>Planctomycetia</taxon>
        <taxon>Pirellulales</taxon>
        <taxon>Pirellulaceae</taxon>
        <taxon>Blastopirellula</taxon>
    </lineage>
</organism>
<dbReference type="AlphaFoldDB" id="A3ZN27"/>
<gene>
    <name evidence="1" type="ORF">DSM3645_01540</name>
</gene>